<name>A0AAW8FJC4_9ACTN</name>
<feature type="compositionally biased region" description="Basic residues" evidence="1">
    <location>
        <begin position="62"/>
        <end position="71"/>
    </location>
</feature>
<evidence type="ECO:0008006" key="4">
    <source>
        <dbReference type="Google" id="ProtNLM"/>
    </source>
</evidence>
<dbReference type="EMBL" id="JAUSZV010000005">
    <property type="protein sequence ID" value="MDQ0909145.1"/>
    <property type="molecule type" value="Genomic_DNA"/>
</dbReference>
<feature type="region of interest" description="Disordered" evidence="1">
    <location>
        <begin position="37"/>
        <end position="146"/>
    </location>
</feature>
<reference evidence="2" key="1">
    <citation type="submission" date="2023-07" db="EMBL/GenBank/DDBJ databases">
        <title>Comparative genomics of wheat-associated soil bacteria to identify genetic determinants of phenazine resistance.</title>
        <authorList>
            <person name="Mouncey N."/>
        </authorList>
    </citation>
    <scope>NUCLEOTIDE SEQUENCE</scope>
    <source>
        <strain evidence="2">V4I22</strain>
    </source>
</reference>
<dbReference type="AlphaFoldDB" id="A0AAW8FJC4"/>
<comment type="caution">
    <text evidence="2">The sequence shown here is derived from an EMBL/GenBank/DDBJ whole genome shotgun (WGS) entry which is preliminary data.</text>
</comment>
<dbReference type="Proteomes" id="UP001234216">
    <property type="component" value="Unassembled WGS sequence"/>
</dbReference>
<feature type="compositionally biased region" description="Basic and acidic residues" evidence="1">
    <location>
        <begin position="75"/>
        <end position="99"/>
    </location>
</feature>
<evidence type="ECO:0000313" key="2">
    <source>
        <dbReference type="EMBL" id="MDQ0909145.1"/>
    </source>
</evidence>
<accession>A0AAW8FJC4</accession>
<organism evidence="2 3">
    <name type="scientific">Streptomyces canus</name>
    <dbReference type="NCBI Taxonomy" id="58343"/>
    <lineage>
        <taxon>Bacteria</taxon>
        <taxon>Bacillati</taxon>
        <taxon>Actinomycetota</taxon>
        <taxon>Actinomycetes</taxon>
        <taxon>Kitasatosporales</taxon>
        <taxon>Streptomycetaceae</taxon>
        <taxon>Streptomyces</taxon>
        <taxon>Streptomyces aurantiacus group</taxon>
    </lineage>
</organism>
<evidence type="ECO:0000313" key="3">
    <source>
        <dbReference type="Proteomes" id="UP001234216"/>
    </source>
</evidence>
<protein>
    <recommendedName>
        <fullName evidence="4">Transposase</fullName>
    </recommendedName>
</protein>
<sequence>MPTGRLRARLTSMADQTGITIIAVDPAYTSRWGAQHWQKPLTSKNRKRTRHDAAAVAIGRRAQGHPIRRRTTPPPHDRSDRVGHRTVQADRRAPGREGPRPPLPGPRTRCVPPDRGANAGNQNAQHRSGRSAEHESWQQDSLPLSL</sequence>
<evidence type="ECO:0000256" key="1">
    <source>
        <dbReference type="SAM" id="MobiDB-lite"/>
    </source>
</evidence>
<gene>
    <name evidence="2" type="ORF">QFZ22_005130</name>
</gene>
<proteinExistence type="predicted"/>